<evidence type="ECO:0000313" key="2">
    <source>
        <dbReference type="EMBL" id="VDO96748.1"/>
    </source>
</evidence>
<dbReference type="PANTHER" id="PTHR10257:SF5">
    <property type="entry name" value="WIDERBORST, ISOFORM H"/>
    <property type="match status" value="1"/>
</dbReference>
<dbReference type="Gene3D" id="1.25.10.10">
    <property type="entry name" value="Leucine-rich Repeat Variant"/>
    <property type="match status" value="1"/>
</dbReference>
<dbReference type="Pfam" id="PF01603">
    <property type="entry name" value="B56"/>
    <property type="match status" value="1"/>
</dbReference>
<proteinExistence type="inferred from homology"/>
<accession>A0A183M6Q0</accession>
<dbReference type="FunFam" id="1.25.10.10:FF:000688">
    <property type="entry name" value="Serine/threonine protein phosphatase 2A regulatory subunit"/>
    <property type="match status" value="1"/>
</dbReference>
<dbReference type="GO" id="GO:0072542">
    <property type="term" value="F:protein phosphatase activator activity"/>
    <property type="evidence" value="ECO:0007669"/>
    <property type="project" value="TreeGrafter"/>
</dbReference>
<evidence type="ECO:0000256" key="1">
    <source>
        <dbReference type="ARBA" id="ARBA00009745"/>
    </source>
</evidence>
<dbReference type="GO" id="GO:0000159">
    <property type="term" value="C:protein phosphatase type 2A complex"/>
    <property type="evidence" value="ECO:0007669"/>
    <property type="project" value="InterPro"/>
</dbReference>
<dbReference type="InterPro" id="IPR002554">
    <property type="entry name" value="PP2A_B56"/>
</dbReference>
<dbReference type="EMBL" id="UZAI01006783">
    <property type="protein sequence ID" value="VDO96748.1"/>
    <property type="molecule type" value="Genomic_DNA"/>
</dbReference>
<gene>
    <name evidence="2" type="ORF">SMRZ_LOCUS11725</name>
</gene>
<name>A0A183M6Q0_9TREM</name>
<dbReference type="SUPFAM" id="SSF48371">
    <property type="entry name" value="ARM repeat"/>
    <property type="match status" value="1"/>
</dbReference>
<keyword evidence="3" id="KW-1185">Reference proteome</keyword>
<protein>
    <submittedName>
        <fullName evidence="2">Uncharacterized protein</fullName>
    </submittedName>
</protein>
<dbReference type="GO" id="GO:0007165">
    <property type="term" value="P:signal transduction"/>
    <property type="evidence" value="ECO:0007669"/>
    <property type="project" value="InterPro"/>
</dbReference>
<sequence length="300" mass="34614">MPITNIHRRLGRWAEFFEGQYNWPSLPATSVRLSCPTWPVTTDPPNEAEVRKELQLLKRYKSPGPDDLPPALFKDGGDFLTKGLTTLFTKLAYCIVQFLDKDATLTEQVVRGLLKFWPKTYSQKEVMFLGEIEEILEVIEPLQFQIIMVPLFKQIAKSVSSSHFQVAERALSYWNNDNIVSLIEENHDTLIPILFPSFYRISREHWNQTIVALVGNVLKIFMEMNTNLCNQLAEKHKVERQRERKREKEREELWKKLEQLRMSGSGDTPGPPNIDSKASSAITNNAFTNVHQLGVNVTKR</sequence>
<reference evidence="2 3" key="1">
    <citation type="submission" date="2018-11" db="EMBL/GenBank/DDBJ databases">
        <authorList>
            <consortium name="Pathogen Informatics"/>
        </authorList>
    </citation>
    <scope>NUCLEOTIDE SEQUENCE [LARGE SCALE GENOMIC DNA]</scope>
    <source>
        <strain evidence="2 3">Zambia</strain>
    </source>
</reference>
<dbReference type="GO" id="GO:0005829">
    <property type="term" value="C:cytosol"/>
    <property type="evidence" value="ECO:0007669"/>
    <property type="project" value="TreeGrafter"/>
</dbReference>
<dbReference type="InterPro" id="IPR011989">
    <property type="entry name" value="ARM-like"/>
</dbReference>
<dbReference type="PANTHER" id="PTHR10257">
    <property type="entry name" value="SERINE/THREONINE PROTEIN PHOSPHATASE 2A PP2A REGULATORY SUBUNIT B"/>
    <property type="match status" value="1"/>
</dbReference>
<organism evidence="2 3">
    <name type="scientific">Schistosoma margrebowiei</name>
    <dbReference type="NCBI Taxonomy" id="48269"/>
    <lineage>
        <taxon>Eukaryota</taxon>
        <taxon>Metazoa</taxon>
        <taxon>Spiralia</taxon>
        <taxon>Lophotrochozoa</taxon>
        <taxon>Platyhelminthes</taxon>
        <taxon>Trematoda</taxon>
        <taxon>Digenea</taxon>
        <taxon>Strigeidida</taxon>
        <taxon>Schistosomatoidea</taxon>
        <taxon>Schistosomatidae</taxon>
        <taxon>Schistosoma</taxon>
    </lineage>
</organism>
<dbReference type="GO" id="GO:0005634">
    <property type="term" value="C:nucleus"/>
    <property type="evidence" value="ECO:0007669"/>
    <property type="project" value="TreeGrafter"/>
</dbReference>
<comment type="similarity">
    <text evidence="1">Belongs to the phosphatase 2A regulatory subunit B56 family.</text>
</comment>
<evidence type="ECO:0000313" key="3">
    <source>
        <dbReference type="Proteomes" id="UP000277204"/>
    </source>
</evidence>
<dbReference type="Proteomes" id="UP000277204">
    <property type="component" value="Unassembled WGS sequence"/>
</dbReference>
<dbReference type="AlphaFoldDB" id="A0A183M6Q0"/>
<dbReference type="STRING" id="48269.A0A183M6Q0"/>
<dbReference type="InterPro" id="IPR016024">
    <property type="entry name" value="ARM-type_fold"/>
</dbReference>